<comment type="subcellular location">
    <subcellularLocation>
        <location evidence="1">Periplasm</location>
    </subcellularLocation>
</comment>
<dbReference type="PANTHER" id="PTHR43649:SF12">
    <property type="entry name" value="DIACETYLCHITOBIOSE BINDING PROTEIN DASA"/>
    <property type="match status" value="1"/>
</dbReference>
<protein>
    <submittedName>
        <fullName evidence="5">Carbohydrate ABC transporter substrate-binding protein (CUT1 family)</fullName>
    </submittedName>
</protein>
<feature type="signal peptide" evidence="4">
    <location>
        <begin position="1"/>
        <end position="34"/>
    </location>
</feature>
<evidence type="ECO:0000256" key="4">
    <source>
        <dbReference type="SAM" id="SignalP"/>
    </source>
</evidence>
<accession>A0A2V3UE62</accession>
<keyword evidence="3" id="KW-0574">Periplasm</keyword>
<reference evidence="5 6" key="1">
    <citation type="submission" date="2018-05" db="EMBL/GenBank/DDBJ databases">
        <title>Genomic Encyclopedia of Type Strains, Phase IV (KMG-IV): sequencing the most valuable type-strain genomes for metagenomic binning, comparative biology and taxonomic classification.</title>
        <authorList>
            <person name="Goeker M."/>
        </authorList>
    </citation>
    <scope>NUCLEOTIDE SEQUENCE [LARGE SCALE GENOMIC DNA]</scope>
    <source>
        <strain evidence="5 6">DSM 6462</strain>
    </source>
</reference>
<dbReference type="EMBL" id="QJJK01000002">
    <property type="protein sequence ID" value="PXW63542.1"/>
    <property type="molecule type" value="Genomic_DNA"/>
</dbReference>
<keyword evidence="6" id="KW-1185">Reference proteome</keyword>
<evidence type="ECO:0000313" key="5">
    <source>
        <dbReference type="EMBL" id="PXW63542.1"/>
    </source>
</evidence>
<name>A0A2V3UE62_9HYPH</name>
<dbReference type="GO" id="GO:0042597">
    <property type="term" value="C:periplasmic space"/>
    <property type="evidence" value="ECO:0007669"/>
    <property type="project" value="UniProtKB-SubCell"/>
</dbReference>
<dbReference type="RefSeq" id="WP_170147111.1">
    <property type="nucleotide sequence ID" value="NZ_JAHBRY010000002.1"/>
</dbReference>
<comment type="similarity">
    <text evidence="2">Belongs to the bacterial solute-binding protein 1 family.</text>
</comment>
<gene>
    <name evidence="5" type="ORF">C7450_102458</name>
</gene>
<dbReference type="Gene3D" id="3.40.190.10">
    <property type="entry name" value="Periplasmic binding protein-like II"/>
    <property type="match status" value="2"/>
</dbReference>
<sequence>MIFKHLTACLGIGARGVIGALMVGAALLPGVAQAADPVTLTFRFNDPEQKEMRAALDAFEKANPGIKVNLERMAWKDARDQFLREAAVGETPDVVHIAFVWAKEMGEAGALAPLDALIKAKPPGKGLSDFIAMDLATGKNGKVYALPWTTDTWAMVYRTDLLDQAGVKTLPTTWDDLRQASRDVHAKTGKTGFGFPAGSASSGSLWFLANYNWWSNGKALIVEKDKTFSVGVDKADVVGTMNYFKSYLDNGDTPKSMLGVSDWADPVIIRGLADGTIAIGIMPPASFREAINAYTAANPGKAAPFKSGPVPKGTTVGTSHLGGRMLGISATSKHPEEAWKLVQFLNDPSIFTGAYKSQFPAQRSLLQSVDFGPELKGFAEQLTHARTWGPYAEGPYAMGSMWNLTGRAFGAALSGQTSVDAAAGDLLTQIGKLNAGR</sequence>
<organism evidence="5 6">
    <name type="scientific">Chelatococcus asaccharovorans</name>
    <dbReference type="NCBI Taxonomy" id="28210"/>
    <lineage>
        <taxon>Bacteria</taxon>
        <taxon>Pseudomonadati</taxon>
        <taxon>Pseudomonadota</taxon>
        <taxon>Alphaproteobacteria</taxon>
        <taxon>Hyphomicrobiales</taxon>
        <taxon>Chelatococcaceae</taxon>
        <taxon>Chelatococcus</taxon>
    </lineage>
</organism>
<dbReference type="InterPro" id="IPR050490">
    <property type="entry name" value="Bact_solute-bd_prot1"/>
</dbReference>
<evidence type="ECO:0000313" key="6">
    <source>
        <dbReference type="Proteomes" id="UP000248021"/>
    </source>
</evidence>
<comment type="caution">
    <text evidence="5">The sequence shown here is derived from an EMBL/GenBank/DDBJ whole genome shotgun (WGS) entry which is preliminary data.</text>
</comment>
<evidence type="ECO:0000256" key="2">
    <source>
        <dbReference type="ARBA" id="ARBA00008520"/>
    </source>
</evidence>
<evidence type="ECO:0000256" key="1">
    <source>
        <dbReference type="ARBA" id="ARBA00004418"/>
    </source>
</evidence>
<dbReference type="SUPFAM" id="SSF53850">
    <property type="entry name" value="Periplasmic binding protein-like II"/>
    <property type="match status" value="1"/>
</dbReference>
<evidence type="ECO:0000256" key="3">
    <source>
        <dbReference type="ARBA" id="ARBA00022764"/>
    </source>
</evidence>
<keyword evidence="4" id="KW-0732">Signal</keyword>
<dbReference type="InterPro" id="IPR006059">
    <property type="entry name" value="SBP"/>
</dbReference>
<dbReference type="AlphaFoldDB" id="A0A2V3UE62"/>
<dbReference type="Proteomes" id="UP000248021">
    <property type="component" value="Unassembled WGS sequence"/>
</dbReference>
<feature type="chain" id="PRO_5016095810" evidence="4">
    <location>
        <begin position="35"/>
        <end position="437"/>
    </location>
</feature>
<dbReference type="CDD" id="cd13585">
    <property type="entry name" value="PBP2_TMBP_like"/>
    <property type="match status" value="1"/>
</dbReference>
<dbReference type="Pfam" id="PF01547">
    <property type="entry name" value="SBP_bac_1"/>
    <property type="match status" value="1"/>
</dbReference>
<dbReference type="PANTHER" id="PTHR43649">
    <property type="entry name" value="ARABINOSE-BINDING PROTEIN-RELATED"/>
    <property type="match status" value="1"/>
</dbReference>
<proteinExistence type="inferred from homology"/>